<dbReference type="GO" id="GO:0004659">
    <property type="term" value="F:prenyltransferase activity"/>
    <property type="evidence" value="ECO:0007669"/>
    <property type="project" value="UniProtKB-UniRule"/>
</dbReference>
<gene>
    <name evidence="3" type="ORF">ST398NM02_1262</name>
</gene>
<feature type="active site" evidence="2">
    <location>
        <position position="51"/>
    </location>
</feature>
<dbReference type="InterPro" id="IPR036424">
    <property type="entry name" value="UPP_synth-like_sf"/>
</dbReference>
<dbReference type="Pfam" id="PF01255">
    <property type="entry name" value="Prenyltransf"/>
    <property type="match status" value="1"/>
</dbReference>
<dbReference type="PANTHER" id="PTHR10291:SF0">
    <property type="entry name" value="DEHYDRODOLICHYL DIPHOSPHATE SYNTHASE 2"/>
    <property type="match status" value="1"/>
</dbReference>
<dbReference type="EMBL" id="AIDT01000013">
    <property type="protein sequence ID" value="EIA13653.1"/>
    <property type="molecule type" value="Genomic_DNA"/>
</dbReference>
<sequence>MFSNLYYMTEMIRLGGKTMFKKLINKKNTINNYNEELDSSNIPEHIAIIMDGNGRWAKKRKMPRIKGHYEGMQTIKKITRVASDIGVKYLTLYAFSTENWSRPESEVNYIMNLPVNFLKTFLPELIEKNVKVETIGFTDKLPKSTIEAINNAKEKTANNTGLKLIFAINYGGRAELVHSIKNMFDELHQQGLNSDIIDETYINNHLMTKDYPDPELLIRTSGEQRISNFLIWQVSYSEFIFNQKLWPDFDEDELIKCIKIYQSRQRRFGGLSEE</sequence>
<comment type="cofactor">
    <cofactor evidence="2">
        <name>Mg(2+)</name>
        <dbReference type="ChEBI" id="CHEBI:18420"/>
    </cofactor>
    <text evidence="2">Binds 2 magnesium ions per subunit.</text>
</comment>
<evidence type="ECO:0000313" key="3">
    <source>
        <dbReference type="EMBL" id="EIA13653.1"/>
    </source>
</evidence>
<feature type="binding site" evidence="2">
    <location>
        <position position="68"/>
    </location>
    <ligand>
        <name>substrate</name>
    </ligand>
</feature>
<dbReference type="AlphaFoldDB" id="A0ABC9PYY3"/>
<feature type="binding site" evidence="2">
    <location>
        <position position="219"/>
    </location>
    <ligand>
        <name>substrate</name>
    </ligand>
</feature>
<dbReference type="EC" id="2.5.1.-" evidence="2"/>
<comment type="subunit">
    <text evidence="2">Homodimer.</text>
</comment>
<feature type="binding site" evidence="2">
    <location>
        <begin position="96"/>
        <end position="98"/>
    </location>
    <ligand>
        <name>substrate</name>
    </ligand>
</feature>
<dbReference type="GO" id="GO:0000287">
    <property type="term" value="F:magnesium ion binding"/>
    <property type="evidence" value="ECO:0007669"/>
    <property type="project" value="UniProtKB-UniRule"/>
</dbReference>
<feature type="binding site" evidence="2">
    <location>
        <position position="51"/>
    </location>
    <ligand>
        <name>Mg(2+)</name>
        <dbReference type="ChEBI" id="CHEBI:18420"/>
    </ligand>
</feature>
<dbReference type="NCBIfam" id="NF011405">
    <property type="entry name" value="PRK14830.1"/>
    <property type="match status" value="1"/>
</dbReference>
<protein>
    <recommendedName>
        <fullName evidence="2">Isoprenyl transferase</fullName>
        <ecNumber evidence="2">2.5.1.-</ecNumber>
    </recommendedName>
</protein>
<dbReference type="Proteomes" id="UP000003093">
    <property type="component" value="Unassembled WGS sequence"/>
</dbReference>
<keyword evidence="2" id="KW-0479">Metal-binding</keyword>
<feature type="binding site" evidence="2">
    <location>
        <begin position="52"/>
        <end position="55"/>
    </location>
    <ligand>
        <name>substrate</name>
    </ligand>
</feature>
<feature type="binding site" evidence="2">
    <location>
        <position position="238"/>
    </location>
    <ligand>
        <name>Mg(2+)</name>
        <dbReference type="ChEBI" id="CHEBI:18420"/>
    </ligand>
</feature>
<dbReference type="NCBIfam" id="TIGR00055">
    <property type="entry name" value="uppS"/>
    <property type="match status" value="1"/>
</dbReference>
<organism evidence="3 4">
    <name type="scientific">Staphylococcus aureus subsp. aureus DR10</name>
    <dbReference type="NCBI Taxonomy" id="1155079"/>
    <lineage>
        <taxon>Bacteria</taxon>
        <taxon>Bacillati</taxon>
        <taxon>Bacillota</taxon>
        <taxon>Bacilli</taxon>
        <taxon>Bacillales</taxon>
        <taxon>Staphylococcaceae</taxon>
        <taxon>Staphylococcus</taxon>
    </lineage>
</organism>
<evidence type="ECO:0000256" key="1">
    <source>
        <dbReference type="ARBA" id="ARBA00022679"/>
    </source>
</evidence>
<feature type="binding site" evidence="2">
    <location>
        <position position="102"/>
    </location>
    <ligand>
        <name>substrate</name>
    </ligand>
</feature>
<comment type="similarity">
    <text evidence="2">Belongs to the UPP synthase family.</text>
</comment>
<evidence type="ECO:0000313" key="4">
    <source>
        <dbReference type="Proteomes" id="UP000003093"/>
    </source>
</evidence>
<keyword evidence="1 2" id="KW-0808">Transferase</keyword>
<feature type="binding site" evidence="2">
    <location>
        <begin position="225"/>
        <end position="227"/>
    </location>
    <ligand>
        <name>substrate</name>
    </ligand>
</feature>
<dbReference type="Gene3D" id="3.40.1180.10">
    <property type="entry name" value="Decaprenyl diphosphate synthase-like"/>
    <property type="match status" value="1"/>
</dbReference>
<accession>A0ABC9PYY3</accession>
<proteinExistence type="inferred from homology"/>
<comment type="function">
    <text evidence="2">Catalyzes the condensation of isopentenyl diphosphate (IPP) with allylic pyrophosphates generating different type of terpenoids.</text>
</comment>
<dbReference type="CDD" id="cd00475">
    <property type="entry name" value="Cis_IPPS"/>
    <property type="match status" value="1"/>
</dbReference>
<keyword evidence="2" id="KW-0460">Magnesium</keyword>
<feature type="binding site" evidence="2">
    <location>
        <position position="64"/>
    </location>
    <ligand>
        <name>substrate</name>
    </ligand>
</feature>
<feature type="binding site" evidence="2">
    <location>
        <position position="100"/>
    </location>
    <ligand>
        <name>substrate</name>
    </ligand>
</feature>
<dbReference type="PANTHER" id="PTHR10291">
    <property type="entry name" value="DEHYDRODOLICHYL DIPHOSPHATE SYNTHASE FAMILY MEMBER"/>
    <property type="match status" value="1"/>
</dbReference>
<dbReference type="SUPFAM" id="SSF64005">
    <property type="entry name" value="Undecaprenyl diphosphate synthase"/>
    <property type="match status" value="1"/>
</dbReference>
<dbReference type="HAMAP" id="MF_01139">
    <property type="entry name" value="ISPT"/>
    <property type="match status" value="1"/>
</dbReference>
<dbReference type="InterPro" id="IPR018520">
    <property type="entry name" value="UPP_synth-like_CS"/>
</dbReference>
<reference evidence="3 4" key="1">
    <citation type="journal article" date="2012" name="MBio">
        <title>Identification of a highly transmissible animal-independent Staphylococcus aureus ST398 clone with distinct genomic and cell adhesion properties.</title>
        <authorList>
            <person name="Uhlemann A.C."/>
            <person name="Porcella S.F."/>
            <person name="Trivedi S."/>
            <person name="Sullivan S.B."/>
            <person name="Hafer C."/>
            <person name="Kennedy A.D."/>
            <person name="Barbian K.D."/>
            <person name="McCarthy A.J."/>
            <person name="Street C."/>
            <person name="Hirschberg D.L."/>
            <person name="Lipkin W.I."/>
            <person name="Lindsay J.A."/>
            <person name="DeLeo F.R."/>
            <person name="Lowy F.D."/>
        </authorList>
    </citation>
    <scope>NUCLEOTIDE SEQUENCE [LARGE SCALE GENOMIC DNA]</scope>
    <source>
        <strain evidence="3 4">DR10</strain>
    </source>
</reference>
<feature type="binding site" evidence="2">
    <location>
        <position position="56"/>
    </location>
    <ligand>
        <name>substrate</name>
    </ligand>
</feature>
<name>A0ABC9PYY3_STAA5</name>
<dbReference type="PROSITE" id="PS01066">
    <property type="entry name" value="UPP_SYNTHASE"/>
    <property type="match status" value="1"/>
</dbReference>
<feature type="active site" description="Proton acceptor" evidence="2">
    <location>
        <position position="99"/>
    </location>
</feature>
<comment type="caution">
    <text evidence="3">The sequence shown here is derived from an EMBL/GenBank/DDBJ whole genome shotgun (WGS) entry which is preliminary data.</text>
</comment>
<dbReference type="InterPro" id="IPR001441">
    <property type="entry name" value="UPP_synth-like"/>
</dbReference>
<evidence type="ECO:0000256" key="2">
    <source>
        <dbReference type="HAMAP-Rule" id="MF_01139"/>
    </source>
</evidence>
<dbReference type="FunFam" id="3.40.1180.10:FF:000001">
    <property type="entry name" value="(2E,6E)-farnesyl-diphosphate-specific ditrans,polycis-undecaprenyl-diphosphate synthase"/>
    <property type="match status" value="1"/>
</dbReference>